<keyword evidence="2" id="KW-1185">Reference proteome</keyword>
<gene>
    <name evidence="1" type="ORF">O2N63_01935</name>
</gene>
<accession>A0ABT4VX53</accession>
<name>A0ABT4VX53_9RHOB</name>
<dbReference type="Proteomes" id="UP001528040">
    <property type="component" value="Unassembled WGS sequence"/>
</dbReference>
<dbReference type="RefSeq" id="WP_271052418.1">
    <property type="nucleotide sequence ID" value="NZ_JAQIIO010000001.1"/>
</dbReference>
<proteinExistence type="predicted"/>
<dbReference type="EMBL" id="JAQIIO010000001">
    <property type="protein sequence ID" value="MDA5092843.1"/>
    <property type="molecule type" value="Genomic_DNA"/>
</dbReference>
<evidence type="ECO:0000313" key="1">
    <source>
        <dbReference type="EMBL" id="MDA5092843.1"/>
    </source>
</evidence>
<comment type="caution">
    <text evidence="1">The sequence shown here is derived from an EMBL/GenBank/DDBJ whole genome shotgun (WGS) entry which is preliminary data.</text>
</comment>
<reference evidence="1 2" key="1">
    <citation type="submission" date="2023-01" db="EMBL/GenBank/DDBJ databases">
        <authorList>
            <person name="Yoon J.-W."/>
        </authorList>
    </citation>
    <scope>NUCLEOTIDE SEQUENCE [LARGE SCALE GENOMIC DNA]</scope>
    <source>
        <strain evidence="1 2">KMU-50</strain>
    </source>
</reference>
<sequence length="166" mass="18207">MAKLGILLACEHYPEVVAEPARVDAQLRLWLQDAGHDINGIRVFNCFLGDFPECDTDCDLWIVSGALIDLNHSYESRLCGFLCAVAAAGRPLMALNHGEHVVHKALAADGASPPATPELPRSIRNPFNSFWRSDTLFAFSASSRSLKALPRPTELMDLGFIKRFAA</sequence>
<evidence type="ECO:0000313" key="2">
    <source>
        <dbReference type="Proteomes" id="UP001528040"/>
    </source>
</evidence>
<protein>
    <recommendedName>
        <fullName evidence="3">Glutamine amidotransferase domain-containing protein</fullName>
    </recommendedName>
</protein>
<organism evidence="1 2">
    <name type="scientific">Aliiroseovarius salicola</name>
    <dbReference type="NCBI Taxonomy" id="3009082"/>
    <lineage>
        <taxon>Bacteria</taxon>
        <taxon>Pseudomonadati</taxon>
        <taxon>Pseudomonadota</taxon>
        <taxon>Alphaproteobacteria</taxon>
        <taxon>Rhodobacterales</taxon>
        <taxon>Paracoccaceae</taxon>
        <taxon>Aliiroseovarius</taxon>
    </lineage>
</organism>
<evidence type="ECO:0008006" key="3">
    <source>
        <dbReference type="Google" id="ProtNLM"/>
    </source>
</evidence>